<comment type="caution">
    <text evidence="1">The sequence shown here is derived from an EMBL/GenBank/DDBJ whole genome shotgun (WGS) entry which is preliminary data.</text>
</comment>
<protein>
    <submittedName>
        <fullName evidence="1">Phosphoesterase</fullName>
    </submittedName>
</protein>
<organism evidence="1 2">
    <name type="scientific">Zhihengliuella salsuginis</name>
    <dbReference type="NCBI Taxonomy" id="578222"/>
    <lineage>
        <taxon>Bacteria</taxon>
        <taxon>Bacillati</taxon>
        <taxon>Actinomycetota</taxon>
        <taxon>Actinomycetes</taxon>
        <taxon>Micrococcales</taxon>
        <taxon>Micrococcaceae</taxon>
        <taxon>Zhihengliuella</taxon>
    </lineage>
</organism>
<dbReference type="Pfam" id="PF13563">
    <property type="entry name" value="2_5_RNA_ligase2"/>
    <property type="match status" value="1"/>
</dbReference>
<dbReference type="InterPro" id="IPR009097">
    <property type="entry name" value="Cyclic_Pdiesterase"/>
</dbReference>
<sequence>MLAGMEQRDVPIGRGSARFSLGIVIALPPALSGRIGRLRSSFGDPFADHEAPHITLISGAASGAWDEAHRHVARVAAQTDAFTIRLRGTASFRPASEVVYLKVAQGEGACRNLHARLCDGPLEHQVAFEYHPHLTVAHDAPPDGMERALHELADFDAEFVVERIGLFSTDDDGQWTLSEELTLGTNGREN</sequence>
<dbReference type="PANTHER" id="PTHR40037:SF1">
    <property type="entry name" value="PHOSPHOESTERASE SAOUHSC_00951-RELATED"/>
    <property type="match status" value="1"/>
</dbReference>
<name>A0ABQ3GIR7_9MICC</name>
<dbReference type="PANTHER" id="PTHR40037">
    <property type="entry name" value="PHOSPHOESTERASE YJCG-RELATED"/>
    <property type="match status" value="1"/>
</dbReference>
<proteinExistence type="predicted"/>
<reference evidence="2" key="1">
    <citation type="journal article" date="2019" name="Int. J. Syst. Evol. Microbiol.">
        <title>The Global Catalogue of Microorganisms (GCM) 10K type strain sequencing project: providing services to taxonomists for standard genome sequencing and annotation.</title>
        <authorList>
            <consortium name="The Broad Institute Genomics Platform"/>
            <consortium name="The Broad Institute Genome Sequencing Center for Infectious Disease"/>
            <person name="Wu L."/>
            <person name="Ma J."/>
        </authorList>
    </citation>
    <scope>NUCLEOTIDE SEQUENCE [LARGE SCALE GENOMIC DNA]</scope>
    <source>
        <strain evidence="2">KCTC 19466</strain>
    </source>
</reference>
<evidence type="ECO:0000313" key="1">
    <source>
        <dbReference type="EMBL" id="GHD09409.1"/>
    </source>
</evidence>
<dbReference type="InterPro" id="IPR050580">
    <property type="entry name" value="2H_phosphoesterase_YjcG-like"/>
</dbReference>
<dbReference type="EMBL" id="BMXK01000009">
    <property type="protein sequence ID" value="GHD09409.1"/>
    <property type="molecule type" value="Genomic_DNA"/>
</dbReference>
<gene>
    <name evidence="1" type="ORF">GCM10008096_22040</name>
</gene>
<accession>A0ABQ3GIR7</accession>
<dbReference type="SUPFAM" id="SSF55144">
    <property type="entry name" value="LigT-like"/>
    <property type="match status" value="1"/>
</dbReference>
<keyword evidence="2" id="KW-1185">Reference proteome</keyword>
<dbReference type="Proteomes" id="UP000642819">
    <property type="component" value="Unassembled WGS sequence"/>
</dbReference>
<dbReference type="Gene3D" id="3.90.1140.10">
    <property type="entry name" value="Cyclic phosphodiesterase"/>
    <property type="match status" value="1"/>
</dbReference>
<evidence type="ECO:0000313" key="2">
    <source>
        <dbReference type="Proteomes" id="UP000642819"/>
    </source>
</evidence>